<dbReference type="OrthoDB" id="9802525at2"/>
<dbReference type="RefSeq" id="WP_089656777.1">
    <property type="nucleotide sequence ID" value="NZ_FNGH01000001.1"/>
</dbReference>
<dbReference type="CDD" id="cd03814">
    <property type="entry name" value="GT4-like"/>
    <property type="match status" value="1"/>
</dbReference>
<evidence type="ECO:0000259" key="1">
    <source>
        <dbReference type="Pfam" id="PF13439"/>
    </source>
</evidence>
<evidence type="ECO:0000313" key="3">
    <source>
        <dbReference type="Proteomes" id="UP000199107"/>
    </source>
</evidence>
<dbReference type="InterPro" id="IPR050194">
    <property type="entry name" value="Glycosyltransferase_grp1"/>
</dbReference>
<dbReference type="Pfam" id="PF13692">
    <property type="entry name" value="Glyco_trans_1_4"/>
    <property type="match status" value="1"/>
</dbReference>
<protein>
    <submittedName>
        <fullName evidence="2">Glycosyltransferase involved in cell wall bisynthesis</fullName>
    </submittedName>
</protein>
<keyword evidence="3" id="KW-1185">Reference proteome</keyword>
<gene>
    <name evidence="2" type="ORF">SAMN05192555_101339</name>
</gene>
<keyword evidence="2" id="KW-0808">Transferase</keyword>
<dbReference type="Gene3D" id="3.40.50.2000">
    <property type="entry name" value="Glycogen Phosphorylase B"/>
    <property type="match status" value="2"/>
</dbReference>
<dbReference type="InterPro" id="IPR028098">
    <property type="entry name" value="Glyco_trans_4-like_N"/>
</dbReference>
<dbReference type="STRING" id="48727.SAMN05192555_101339"/>
<feature type="domain" description="Glycosyltransferase subfamily 4-like N-terminal" evidence="1">
    <location>
        <begin position="14"/>
        <end position="180"/>
    </location>
</feature>
<accession>A0A1G9F8Y9</accession>
<name>A0A1G9F8Y9_9GAMM</name>
<reference evidence="3" key="1">
    <citation type="submission" date="2016-10" db="EMBL/GenBank/DDBJ databases">
        <authorList>
            <person name="Varghese N."/>
            <person name="Submissions S."/>
        </authorList>
    </citation>
    <scope>NUCLEOTIDE SEQUENCE [LARGE SCALE GENOMIC DNA]</scope>
    <source>
        <strain evidence="3">AAP</strain>
    </source>
</reference>
<dbReference type="PANTHER" id="PTHR45947:SF3">
    <property type="entry name" value="SULFOQUINOVOSYL TRANSFERASE SQD2"/>
    <property type="match status" value="1"/>
</dbReference>
<dbReference type="Proteomes" id="UP000199107">
    <property type="component" value="Unassembled WGS sequence"/>
</dbReference>
<dbReference type="AlphaFoldDB" id="A0A1G9F8Y9"/>
<dbReference type="EMBL" id="FNGH01000001">
    <property type="protein sequence ID" value="SDK84798.1"/>
    <property type="molecule type" value="Genomic_DNA"/>
</dbReference>
<dbReference type="SUPFAM" id="SSF53756">
    <property type="entry name" value="UDP-Glycosyltransferase/glycogen phosphorylase"/>
    <property type="match status" value="1"/>
</dbReference>
<dbReference type="GO" id="GO:0016757">
    <property type="term" value="F:glycosyltransferase activity"/>
    <property type="evidence" value="ECO:0007669"/>
    <property type="project" value="TreeGrafter"/>
</dbReference>
<evidence type="ECO:0000313" key="2">
    <source>
        <dbReference type="EMBL" id="SDK84798.1"/>
    </source>
</evidence>
<sequence>MRLCLVSETWAPDINGVAHTLGQLTQELQRRGVTLQLIRPAPASGHYDPRMASELQVKGFHLPRYPDVQFGRPCGRQLQAAWQRERPDAIYLATEGPLGWSALRCAERLGIPTLSGFHTNFDHYASDYGLGWLRRGVFGLLRHFHNRTGATLVPTRQQADHLASRGFERVAVMGRGIDCQHFSPDKRDAALRHQWGAGDHQPVALHVGRLASEKNLDLLVESFQAMHLAQPDLISVVVGDGPQRQRLQRRLPQTRFTGFIDSEQLARHYASADLFVFPSRSETYGNVVLEAMASGLAVVAFDYAAAGEWIVPHHHGLTLPFDAANAFAEQAAQLARSPAIYGRLGRGARVRVAECHWSQIADHFLQHLHTAMEHRHERTTHPAGL</sequence>
<proteinExistence type="predicted"/>
<organism evidence="2 3">
    <name type="scientific">Franzmannia pantelleriensis</name>
    <dbReference type="NCBI Taxonomy" id="48727"/>
    <lineage>
        <taxon>Bacteria</taxon>
        <taxon>Pseudomonadati</taxon>
        <taxon>Pseudomonadota</taxon>
        <taxon>Gammaproteobacteria</taxon>
        <taxon>Oceanospirillales</taxon>
        <taxon>Halomonadaceae</taxon>
        <taxon>Franzmannia</taxon>
    </lineage>
</organism>
<dbReference type="Pfam" id="PF13439">
    <property type="entry name" value="Glyco_transf_4"/>
    <property type="match status" value="1"/>
</dbReference>
<dbReference type="PANTHER" id="PTHR45947">
    <property type="entry name" value="SULFOQUINOVOSYL TRANSFERASE SQD2"/>
    <property type="match status" value="1"/>
</dbReference>